<dbReference type="Proteomes" id="UP001500603">
    <property type="component" value="Unassembled WGS sequence"/>
</dbReference>
<accession>A0ABP9KWR8</accession>
<name>A0ABP9KWR8_9NOCA</name>
<evidence type="ECO:0008006" key="3">
    <source>
        <dbReference type="Google" id="ProtNLM"/>
    </source>
</evidence>
<reference evidence="2" key="1">
    <citation type="journal article" date="2019" name="Int. J. Syst. Evol. Microbiol.">
        <title>The Global Catalogue of Microorganisms (GCM) 10K type strain sequencing project: providing services to taxonomists for standard genome sequencing and annotation.</title>
        <authorList>
            <consortium name="The Broad Institute Genomics Platform"/>
            <consortium name="The Broad Institute Genome Sequencing Center for Infectious Disease"/>
            <person name="Wu L."/>
            <person name="Ma J."/>
        </authorList>
    </citation>
    <scope>NUCLEOTIDE SEQUENCE [LARGE SCALE GENOMIC DNA]</scope>
    <source>
        <strain evidence="2">JCM 18298</strain>
    </source>
</reference>
<keyword evidence="2" id="KW-1185">Reference proteome</keyword>
<dbReference type="EMBL" id="BAABJM010000007">
    <property type="protein sequence ID" value="GAA5066744.1"/>
    <property type="molecule type" value="Genomic_DNA"/>
</dbReference>
<evidence type="ECO:0000313" key="1">
    <source>
        <dbReference type="EMBL" id="GAA5066744.1"/>
    </source>
</evidence>
<organism evidence="1 2">
    <name type="scientific">Nocardia callitridis</name>
    <dbReference type="NCBI Taxonomy" id="648753"/>
    <lineage>
        <taxon>Bacteria</taxon>
        <taxon>Bacillati</taxon>
        <taxon>Actinomycetota</taxon>
        <taxon>Actinomycetes</taxon>
        <taxon>Mycobacteriales</taxon>
        <taxon>Nocardiaceae</taxon>
        <taxon>Nocardia</taxon>
    </lineage>
</organism>
<evidence type="ECO:0000313" key="2">
    <source>
        <dbReference type="Proteomes" id="UP001500603"/>
    </source>
</evidence>
<proteinExistence type="predicted"/>
<dbReference type="RefSeq" id="WP_345499100.1">
    <property type="nucleotide sequence ID" value="NZ_BAABJM010000007.1"/>
</dbReference>
<protein>
    <recommendedName>
        <fullName evidence="3">Transposase</fullName>
    </recommendedName>
</protein>
<comment type="caution">
    <text evidence="1">The sequence shown here is derived from an EMBL/GenBank/DDBJ whole genome shotgun (WGS) entry which is preliminary data.</text>
</comment>
<gene>
    <name evidence="1" type="ORF">GCM10023318_55270</name>
</gene>
<sequence length="45" mass="5209">MGKWKGRNGTPTTVLEAFVLRARRVVSHPLMREHRELMQSLYAGK</sequence>